<dbReference type="Gene3D" id="1.10.110.10">
    <property type="entry name" value="Plant lipid-transfer and hydrophobic proteins"/>
    <property type="match status" value="1"/>
</dbReference>
<protein>
    <recommendedName>
        <fullName evidence="3">Bifunctional inhibitor/plant lipid transfer protein/seed storage helical domain-containing protein</fullName>
    </recommendedName>
</protein>
<organism evidence="4 5">
    <name type="scientific">Eragrostis curvula</name>
    <name type="common">weeping love grass</name>
    <dbReference type="NCBI Taxonomy" id="38414"/>
    <lineage>
        <taxon>Eukaryota</taxon>
        <taxon>Viridiplantae</taxon>
        <taxon>Streptophyta</taxon>
        <taxon>Embryophyta</taxon>
        <taxon>Tracheophyta</taxon>
        <taxon>Spermatophyta</taxon>
        <taxon>Magnoliopsida</taxon>
        <taxon>Liliopsida</taxon>
        <taxon>Poales</taxon>
        <taxon>Poaceae</taxon>
        <taxon>PACMAD clade</taxon>
        <taxon>Chloridoideae</taxon>
        <taxon>Eragrostideae</taxon>
        <taxon>Eragrostidinae</taxon>
        <taxon>Eragrostis</taxon>
    </lineage>
</organism>
<accession>A0A5J9UIH1</accession>
<dbReference type="PANTHER" id="PTHR33286">
    <property type="entry name" value="BIFUNCTIONAL INHIBITOR/LIPID-TRANSFER PROTEIN/SEED STORAGE 2S ALBUMIN SUPERFAMILY PROTEIN"/>
    <property type="match status" value="1"/>
</dbReference>
<dbReference type="PANTHER" id="PTHR33286:SF44">
    <property type="entry name" value="5A2 PROTEIN"/>
    <property type="match status" value="1"/>
</dbReference>
<reference evidence="4 5" key="1">
    <citation type="journal article" date="2019" name="Sci. Rep.">
        <title>A high-quality genome of Eragrostis curvula grass provides insights into Poaceae evolution and supports new strategies to enhance forage quality.</title>
        <authorList>
            <person name="Carballo J."/>
            <person name="Santos B.A.C.M."/>
            <person name="Zappacosta D."/>
            <person name="Garbus I."/>
            <person name="Selva J.P."/>
            <person name="Gallo C.A."/>
            <person name="Diaz A."/>
            <person name="Albertini E."/>
            <person name="Caccamo M."/>
            <person name="Echenique V."/>
        </authorList>
    </citation>
    <scope>NUCLEOTIDE SEQUENCE [LARGE SCALE GENOMIC DNA]</scope>
    <source>
        <strain evidence="5">cv. Victoria</strain>
        <tissue evidence="4">Leaf</tissue>
    </source>
</reference>
<dbReference type="SUPFAM" id="SSF47699">
    <property type="entry name" value="Bifunctional inhibitor/lipid-transfer protein/seed storage 2S albumin"/>
    <property type="match status" value="1"/>
</dbReference>
<proteinExistence type="predicted"/>
<evidence type="ECO:0000256" key="1">
    <source>
        <dbReference type="SAM" id="MobiDB-lite"/>
    </source>
</evidence>
<dbReference type="OrthoDB" id="654726at2759"/>
<gene>
    <name evidence="4" type="ORF">EJB05_32705</name>
</gene>
<feature type="domain" description="Bifunctional inhibitor/plant lipid transfer protein/seed storage helical" evidence="3">
    <location>
        <begin position="11"/>
        <end position="99"/>
    </location>
</feature>
<keyword evidence="5" id="KW-1185">Reference proteome</keyword>
<keyword evidence="2" id="KW-0732">Signal</keyword>
<dbReference type="AlphaFoldDB" id="A0A5J9UIH1"/>
<dbReference type="Pfam" id="PF14368">
    <property type="entry name" value="LTP_2"/>
    <property type="match status" value="1"/>
</dbReference>
<name>A0A5J9UIH1_9POAL</name>
<evidence type="ECO:0000256" key="2">
    <source>
        <dbReference type="SAM" id="SignalP"/>
    </source>
</evidence>
<dbReference type="Proteomes" id="UP000324897">
    <property type="component" value="Unassembled WGS sequence"/>
</dbReference>
<feature type="compositionally biased region" description="Pro residues" evidence="1">
    <location>
        <begin position="110"/>
        <end position="120"/>
    </location>
</feature>
<dbReference type="InterPro" id="IPR036312">
    <property type="entry name" value="Bifun_inhib/LTP/seed_sf"/>
</dbReference>
<dbReference type="InterPro" id="IPR016140">
    <property type="entry name" value="Bifunc_inhib/LTP/seed_store"/>
</dbReference>
<dbReference type="Gramene" id="TVU22980">
    <property type="protein sequence ID" value="TVU22980"/>
    <property type="gene ID" value="EJB05_32705"/>
</dbReference>
<feature type="chain" id="PRO_5023899394" description="Bifunctional inhibitor/plant lipid transfer protein/seed storage helical domain-containing protein" evidence="2">
    <location>
        <begin position="27"/>
        <end position="120"/>
    </location>
</feature>
<sequence length="120" mass="13327">MALKIVLRLLVLVLVFNILATHQTWAEQECYNDKELVKARCKETIAIPGPYVPPTPSCTSAVQQSDMVCICRILKPEEELHISIPKFLRLARGCHKPVPLPGEQCGTYTVPPPSPSKSHP</sequence>
<feature type="region of interest" description="Disordered" evidence="1">
    <location>
        <begin position="100"/>
        <end position="120"/>
    </location>
</feature>
<feature type="signal peptide" evidence="2">
    <location>
        <begin position="1"/>
        <end position="26"/>
    </location>
</feature>
<evidence type="ECO:0000259" key="3">
    <source>
        <dbReference type="Pfam" id="PF14368"/>
    </source>
</evidence>
<evidence type="ECO:0000313" key="4">
    <source>
        <dbReference type="EMBL" id="TVU22980.1"/>
    </source>
</evidence>
<comment type="caution">
    <text evidence="4">The sequence shown here is derived from an EMBL/GenBank/DDBJ whole genome shotgun (WGS) entry which is preliminary data.</text>
</comment>
<dbReference type="EMBL" id="RWGY01000026">
    <property type="protein sequence ID" value="TVU22980.1"/>
    <property type="molecule type" value="Genomic_DNA"/>
</dbReference>
<evidence type="ECO:0000313" key="5">
    <source>
        <dbReference type="Proteomes" id="UP000324897"/>
    </source>
</evidence>